<comment type="caution">
    <text evidence="1">The sequence shown here is derived from an EMBL/GenBank/DDBJ whole genome shotgun (WGS) entry which is preliminary data.</text>
</comment>
<feature type="non-terminal residue" evidence="1">
    <location>
        <position position="77"/>
    </location>
</feature>
<protein>
    <submittedName>
        <fullName evidence="1">Uncharacterized protein</fullName>
    </submittedName>
</protein>
<organism evidence="1">
    <name type="scientific">marine sediment metagenome</name>
    <dbReference type="NCBI Taxonomy" id="412755"/>
    <lineage>
        <taxon>unclassified sequences</taxon>
        <taxon>metagenomes</taxon>
        <taxon>ecological metagenomes</taxon>
    </lineage>
</organism>
<evidence type="ECO:0000313" key="1">
    <source>
        <dbReference type="EMBL" id="GAG34660.1"/>
    </source>
</evidence>
<reference evidence="1" key="1">
    <citation type="journal article" date="2014" name="Front. Microbiol.">
        <title>High frequency of phylogenetically diverse reductive dehalogenase-homologous genes in deep subseafloor sedimentary metagenomes.</title>
        <authorList>
            <person name="Kawai M."/>
            <person name="Futagami T."/>
            <person name="Toyoda A."/>
            <person name="Takaki Y."/>
            <person name="Nishi S."/>
            <person name="Hori S."/>
            <person name="Arai W."/>
            <person name="Tsubouchi T."/>
            <person name="Morono Y."/>
            <person name="Uchiyama I."/>
            <person name="Ito T."/>
            <person name="Fujiyama A."/>
            <person name="Inagaki F."/>
            <person name="Takami H."/>
        </authorList>
    </citation>
    <scope>NUCLEOTIDE SEQUENCE</scope>
    <source>
        <strain evidence="1">Expedition CK06-06</strain>
    </source>
</reference>
<sequence length="77" mass="8281">MTYHYTDQSRASDAHALPDVEVFEACAECGPNLIHSADPTYTAEGCAAENLGYFYASGSPGCLWDSDPIGPYATEEE</sequence>
<gene>
    <name evidence="1" type="ORF">S01H1_72376</name>
</gene>
<name>X0WVG7_9ZZZZ</name>
<dbReference type="EMBL" id="BARS01048262">
    <property type="protein sequence ID" value="GAG34660.1"/>
    <property type="molecule type" value="Genomic_DNA"/>
</dbReference>
<proteinExistence type="predicted"/>
<dbReference type="AlphaFoldDB" id="X0WVG7"/>
<accession>X0WVG7</accession>